<dbReference type="AlphaFoldDB" id="A0AAW2FXZ9"/>
<evidence type="ECO:0000313" key="2">
    <source>
        <dbReference type="EMBL" id="KAL0119609.1"/>
    </source>
</evidence>
<dbReference type="EMBL" id="JADYXP020000007">
    <property type="protein sequence ID" value="KAL0119609.1"/>
    <property type="molecule type" value="Genomic_DNA"/>
</dbReference>
<evidence type="ECO:0000256" key="1">
    <source>
        <dbReference type="SAM" id="Phobius"/>
    </source>
</evidence>
<feature type="transmembrane region" description="Helical" evidence="1">
    <location>
        <begin position="21"/>
        <end position="42"/>
    </location>
</feature>
<name>A0AAW2FXZ9_9HYME</name>
<gene>
    <name evidence="2" type="ORF">PUN28_007803</name>
</gene>
<organism evidence="2 3">
    <name type="scientific">Cardiocondyla obscurior</name>
    <dbReference type="NCBI Taxonomy" id="286306"/>
    <lineage>
        <taxon>Eukaryota</taxon>
        <taxon>Metazoa</taxon>
        <taxon>Ecdysozoa</taxon>
        <taxon>Arthropoda</taxon>
        <taxon>Hexapoda</taxon>
        <taxon>Insecta</taxon>
        <taxon>Pterygota</taxon>
        <taxon>Neoptera</taxon>
        <taxon>Endopterygota</taxon>
        <taxon>Hymenoptera</taxon>
        <taxon>Apocrita</taxon>
        <taxon>Aculeata</taxon>
        <taxon>Formicoidea</taxon>
        <taxon>Formicidae</taxon>
        <taxon>Myrmicinae</taxon>
        <taxon>Cardiocondyla</taxon>
    </lineage>
</organism>
<sequence>MCITHLSFRYTPISRSTCNNLFFSSTLDVSLSLTFTISISMSLDAKELHLFFFFLLCVVIIAVDRFCSSHKDNVSEPKLRVTSESHFLDSLLPFVSFVSFEPRDDSFMLSTDL</sequence>
<protein>
    <submittedName>
        <fullName evidence="2">Uncharacterized protein</fullName>
    </submittedName>
</protein>
<proteinExistence type="predicted"/>
<accession>A0AAW2FXZ9</accession>
<comment type="caution">
    <text evidence="2">The sequence shown here is derived from an EMBL/GenBank/DDBJ whole genome shotgun (WGS) entry which is preliminary data.</text>
</comment>
<keyword evidence="1" id="KW-1133">Transmembrane helix</keyword>
<feature type="transmembrane region" description="Helical" evidence="1">
    <location>
        <begin position="48"/>
        <end position="67"/>
    </location>
</feature>
<keyword evidence="1" id="KW-0472">Membrane</keyword>
<evidence type="ECO:0000313" key="3">
    <source>
        <dbReference type="Proteomes" id="UP001430953"/>
    </source>
</evidence>
<dbReference type="Proteomes" id="UP001430953">
    <property type="component" value="Unassembled WGS sequence"/>
</dbReference>
<keyword evidence="1" id="KW-0812">Transmembrane</keyword>
<keyword evidence="3" id="KW-1185">Reference proteome</keyword>
<reference evidence="2 3" key="1">
    <citation type="submission" date="2023-03" db="EMBL/GenBank/DDBJ databases">
        <title>High recombination rates correlate with genetic variation in Cardiocondyla obscurior ants.</title>
        <authorList>
            <person name="Errbii M."/>
        </authorList>
    </citation>
    <scope>NUCLEOTIDE SEQUENCE [LARGE SCALE GENOMIC DNA]</scope>
    <source>
        <strain evidence="2">Alpha-2009</strain>
        <tissue evidence="2">Whole body</tissue>
    </source>
</reference>